<dbReference type="SUPFAM" id="SSF47473">
    <property type="entry name" value="EF-hand"/>
    <property type="match status" value="1"/>
</dbReference>
<feature type="compositionally biased region" description="Acidic residues" evidence="1">
    <location>
        <begin position="125"/>
        <end position="140"/>
    </location>
</feature>
<proteinExistence type="predicted"/>
<feature type="region of interest" description="Disordered" evidence="1">
    <location>
        <begin position="53"/>
        <end position="169"/>
    </location>
</feature>
<accession>A0A918TMQ3</accession>
<organism evidence="4 5">
    <name type="scientific">Roseibacillus persicicus</name>
    <dbReference type="NCBI Taxonomy" id="454148"/>
    <lineage>
        <taxon>Bacteria</taxon>
        <taxon>Pseudomonadati</taxon>
        <taxon>Verrucomicrobiota</taxon>
        <taxon>Verrucomicrobiia</taxon>
        <taxon>Verrucomicrobiales</taxon>
        <taxon>Verrucomicrobiaceae</taxon>
        <taxon>Roseibacillus</taxon>
    </lineage>
</organism>
<dbReference type="EMBL" id="BMXI01000008">
    <property type="protein sequence ID" value="GHC54568.1"/>
    <property type="molecule type" value="Genomic_DNA"/>
</dbReference>
<dbReference type="PROSITE" id="PS50222">
    <property type="entry name" value="EF_HAND_2"/>
    <property type="match status" value="2"/>
</dbReference>
<comment type="caution">
    <text evidence="4">The sequence shown here is derived from an EMBL/GenBank/DDBJ whole genome shotgun (WGS) entry which is preliminary data.</text>
</comment>
<feature type="domain" description="EF-hand" evidence="3">
    <location>
        <begin position="99"/>
        <end position="126"/>
    </location>
</feature>
<dbReference type="GO" id="GO:0005509">
    <property type="term" value="F:calcium ion binding"/>
    <property type="evidence" value="ECO:0007669"/>
    <property type="project" value="InterPro"/>
</dbReference>
<dbReference type="InterPro" id="IPR018247">
    <property type="entry name" value="EF_Hand_1_Ca_BS"/>
</dbReference>
<dbReference type="AlphaFoldDB" id="A0A918TMQ3"/>
<sequence length="169" mass="17635">MKATILILMAGSGILLAQDQPGQGPPPRPKSPVFEALDVDKDGALSAEEITNASEILASLDTDDNGRLSEEETAPPKPEGDDKEKEKPRRGGPPPVDPVMASLDQNGDGTLSKREIARATKSLLELDEDESGKLEEEEMKPDESTGGPGGEEGGPGGGGRPPHPPRGGR</sequence>
<dbReference type="Pfam" id="PF13499">
    <property type="entry name" value="EF-hand_7"/>
    <property type="match status" value="1"/>
</dbReference>
<dbReference type="InterPro" id="IPR002048">
    <property type="entry name" value="EF_hand_dom"/>
</dbReference>
<reference evidence="4" key="1">
    <citation type="journal article" date="2014" name="Int. J. Syst. Evol. Microbiol.">
        <title>Complete genome sequence of Corynebacterium casei LMG S-19264T (=DSM 44701T), isolated from a smear-ripened cheese.</title>
        <authorList>
            <consortium name="US DOE Joint Genome Institute (JGI-PGF)"/>
            <person name="Walter F."/>
            <person name="Albersmeier A."/>
            <person name="Kalinowski J."/>
            <person name="Ruckert C."/>
        </authorList>
    </citation>
    <scope>NUCLEOTIDE SEQUENCE</scope>
    <source>
        <strain evidence="4">KCTC 12988</strain>
    </source>
</reference>
<feature type="compositionally biased region" description="Gly residues" evidence="1">
    <location>
        <begin position="146"/>
        <end position="160"/>
    </location>
</feature>
<keyword evidence="2" id="KW-0732">Signal</keyword>
<keyword evidence="5" id="KW-1185">Reference proteome</keyword>
<feature type="chain" id="PRO_5036696224" description="EF-hand domain-containing protein" evidence="2">
    <location>
        <begin position="18"/>
        <end position="169"/>
    </location>
</feature>
<dbReference type="RefSeq" id="WP_189569930.1">
    <property type="nucleotide sequence ID" value="NZ_BMXI01000008.1"/>
</dbReference>
<evidence type="ECO:0000313" key="4">
    <source>
        <dbReference type="EMBL" id="GHC54568.1"/>
    </source>
</evidence>
<dbReference type="Proteomes" id="UP000644507">
    <property type="component" value="Unassembled WGS sequence"/>
</dbReference>
<gene>
    <name evidence="4" type="ORF">GCM10007100_21260</name>
</gene>
<protein>
    <recommendedName>
        <fullName evidence="3">EF-hand domain-containing protein</fullName>
    </recommendedName>
</protein>
<reference evidence="4" key="2">
    <citation type="submission" date="2020-09" db="EMBL/GenBank/DDBJ databases">
        <authorList>
            <person name="Sun Q."/>
            <person name="Kim S."/>
        </authorList>
    </citation>
    <scope>NUCLEOTIDE SEQUENCE</scope>
    <source>
        <strain evidence="4">KCTC 12988</strain>
    </source>
</reference>
<dbReference type="InterPro" id="IPR011992">
    <property type="entry name" value="EF-hand-dom_pair"/>
</dbReference>
<evidence type="ECO:0000256" key="2">
    <source>
        <dbReference type="SAM" id="SignalP"/>
    </source>
</evidence>
<evidence type="ECO:0000313" key="5">
    <source>
        <dbReference type="Proteomes" id="UP000644507"/>
    </source>
</evidence>
<feature type="compositionally biased region" description="Basic and acidic residues" evidence="1">
    <location>
        <begin position="78"/>
        <end position="89"/>
    </location>
</feature>
<evidence type="ECO:0000256" key="1">
    <source>
        <dbReference type="SAM" id="MobiDB-lite"/>
    </source>
</evidence>
<dbReference type="PROSITE" id="PS00018">
    <property type="entry name" value="EF_HAND_1"/>
    <property type="match status" value="2"/>
</dbReference>
<evidence type="ECO:0000259" key="3">
    <source>
        <dbReference type="PROSITE" id="PS50222"/>
    </source>
</evidence>
<feature type="domain" description="EF-hand" evidence="3">
    <location>
        <begin position="33"/>
        <end position="60"/>
    </location>
</feature>
<name>A0A918TMQ3_9BACT</name>
<feature type="signal peptide" evidence="2">
    <location>
        <begin position="1"/>
        <end position="17"/>
    </location>
</feature>
<dbReference type="Gene3D" id="1.10.238.10">
    <property type="entry name" value="EF-hand"/>
    <property type="match status" value="2"/>
</dbReference>